<dbReference type="Pfam" id="PF18075">
    <property type="entry name" value="FtsX_ECD"/>
    <property type="match status" value="1"/>
</dbReference>
<dbReference type="AlphaFoldDB" id="A0A919NH87"/>
<keyword evidence="2" id="KW-0472">Membrane</keyword>
<dbReference type="Proteomes" id="UP000623608">
    <property type="component" value="Unassembled WGS sequence"/>
</dbReference>
<feature type="transmembrane region" description="Helical" evidence="2">
    <location>
        <begin position="65"/>
        <end position="86"/>
    </location>
</feature>
<organism evidence="4 5">
    <name type="scientific">Paractinoplanes tereljensis</name>
    <dbReference type="NCBI Taxonomy" id="571912"/>
    <lineage>
        <taxon>Bacteria</taxon>
        <taxon>Bacillati</taxon>
        <taxon>Actinomycetota</taxon>
        <taxon>Actinomycetes</taxon>
        <taxon>Micromonosporales</taxon>
        <taxon>Micromonosporaceae</taxon>
        <taxon>Paractinoplanes</taxon>
    </lineage>
</organism>
<dbReference type="Gene3D" id="3.30.70.3040">
    <property type="match status" value="1"/>
</dbReference>
<evidence type="ECO:0000256" key="1">
    <source>
        <dbReference type="SAM" id="MobiDB-lite"/>
    </source>
</evidence>
<evidence type="ECO:0000259" key="3">
    <source>
        <dbReference type="Pfam" id="PF18075"/>
    </source>
</evidence>
<keyword evidence="5" id="KW-1185">Reference proteome</keyword>
<feature type="domain" description="FtsX extracellular" evidence="3">
    <location>
        <begin position="125"/>
        <end position="213"/>
    </location>
</feature>
<keyword evidence="2" id="KW-1133">Transmembrane helix</keyword>
<accession>A0A919NH87</accession>
<proteinExistence type="predicted"/>
<dbReference type="EMBL" id="BOMY01000003">
    <property type="protein sequence ID" value="GIF18148.1"/>
    <property type="molecule type" value="Genomic_DNA"/>
</dbReference>
<comment type="caution">
    <text evidence="4">The sequence shown here is derived from an EMBL/GenBank/DDBJ whole genome shotgun (WGS) entry which is preliminary data.</text>
</comment>
<sequence>MTDPGVHPVLTAEAGTDSEETDQVDANLREQFDRAVDDDPGADPGEMALAAIVAGGRIRRRRREVAAATVAAAMVLVAGAVTAVTLRPGEAGPASPPAAIAPAMMMLVAAPSCAPKTVEKNATDVVIFLGPAVTGPREAELRSRLADDPRVDAVNFEGREQAYERFRKLWSDSPDFVASVNPTDLAETFRVRMVDRSRYASFRAEYATVDGIEWIEGRVCTADAPVGGVW</sequence>
<keyword evidence="2" id="KW-0812">Transmembrane</keyword>
<dbReference type="InterPro" id="IPR040690">
    <property type="entry name" value="FtsX_ECD"/>
</dbReference>
<gene>
    <name evidence="4" type="ORF">Ate02nite_08780</name>
</gene>
<evidence type="ECO:0000313" key="4">
    <source>
        <dbReference type="EMBL" id="GIF18148.1"/>
    </source>
</evidence>
<name>A0A919NH87_9ACTN</name>
<reference evidence="4" key="1">
    <citation type="submission" date="2021-01" db="EMBL/GenBank/DDBJ databases">
        <title>Whole genome shotgun sequence of Actinoplanes tereljensis NBRC 105297.</title>
        <authorList>
            <person name="Komaki H."/>
            <person name="Tamura T."/>
        </authorList>
    </citation>
    <scope>NUCLEOTIDE SEQUENCE</scope>
    <source>
        <strain evidence="4">NBRC 105297</strain>
    </source>
</reference>
<evidence type="ECO:0000313" key="5">
    <source>
        <dbReference type="Proteomes" id="UP000623608"/>
    </source>
</evidence>
<evidence type="ECO:0000256" key="2">
    <source>
        <dbReference type="SAM" id="Phobius"/>
    </source>
</evidence>
<feature type="region of interest" description="Disordered" evidence="1">
    <location>
        <begin position="1"/>
        <end position="22"/>
    </location>
</feature>
<protein>
    <recommendedName>
        <fullName evidence="3">FtsX extracellular domain-containing protein</fullName>
    </recommendedName>
</protein>